<evidence type="ECO:0000256" key="1">
    <source>
        <dbReference type="SAM" id="SignalP"/>
    </source>
</evidence>
<keyword evidence="3" id="KW-1185">Reference proteome</keyword>
<dbReference type="EMBL" id="CP069036">
    <property type="protein sequence ID" value="QRD02965.1"/>
    <property type="molecule type" value="Genomic_DNA"/>
</dbReference>
<name>A0A7U2FH96_PHANO</name>
<dbReference type="InterPro" id="IPR020915">
    <property type="entry name" value="UPF0311"/>
</dbReference>
<organism evidence="2 3">
    <name type="scientific">Phaeosphaeria nodorum (strain SN15 / ATCC MYA-4574 / FGSC 10173)</name>
    <name type="common">Glume blotch fungus</name>
    <name type="synonym">Parastagonospora nodorum</name>
    <dbReference type="NCBI Taxonomy" id="321614"/>
    <lineage>
        <taxon>Eukaryota</taxon>
        <taxon>Fungi</taxon>
        <taxon>Dikarya</taxon>
        <taxon>Ascomycota</taxon>
        <taxon>Pezizomycotina</taxon>
        <taxon>Dothideomycetes</taxon>
        <taxon>Pleosporomycetidae</taxon>
        <taxon>Pleosporales</taxon>
        <taxon>Pleosporineae</taxon>
        <taxon>Phaeosphaeriaceae</taxon>
        <taxon>Parastagonospora</taxon>
    </lineage>
</organism>
<feature type="chain" id="PRO_5034724877" evidence="1">
    <location>
        <begin position="20"/>
        <end position="161"/>
    </location>
</feature>
<sequence length="161" mass="17581">MHFVQPLSILSAILSSALAYNAPKPPTLTLLYSMACDLAPEMSMGAVPTGQERIIIPIIGGTFNGSRISGKILNVGADWYLVDSRGKGRPDTRYNLQTNDGTYIYVQTEGPTFEDGRTLLRAKFEAPINSTYSWMNEVVGLGVLTVNGTQQVLIDMWHASL</sequence>
<dbReference type="Pfam" id="PF11578">
    <property type="entry name" value="DUF3237"/>
    <property type="match status" value="1"/>
</dbReference>
<dbReference type="Proteomes" id="UP000663193">
    <property type="component" value="Chromosome 14"/>
</dbReference>
<dbReference type="VEuPathDB" id="FungiDB:JI435_142420"/>
<dbReference type="Gene3D" id="2.40.160.20">
    <property type="match status" value="1"/>
</dbReference>
<accession>A0A7U2FH96</accession>
<evidence type="ECO:0000313" key="2">
    <source>
        <dbReference type="EMBL" id="QRD02965.1"/>
    </source>
</evidence>
<feature type="signal peptide" evidence="1">
    <location>
        <begin position="1"/>
        <end position="19"/>
    </location>
</feature>
<dbReference type="PANTHER" id="PTHR37315:SF1">
    <property type="entry name" value="UPF0311 PROTEIN BLR7842"/>
    <property type="match status" value="1"/>
</dbReference>
<dbReference type="RefSeq" id="XP_001804438.1">
    <property type="nucleotide sequence ID" value="XM_001804386.1"/>
</dbReference>
<proteinExistence type="predicted"/>
<keyword evidence="1" id="KW-0732">Signal</keyword>
<evidence type="ECO:0000313" key="3">
    <source>
        <dbReference type="Proteomes" id="UP000663193"/>
    </source>
</evidence>
<dbReference type="OrthoDB" id="2544694at2759"/>
<dbReference type="AlphaFoldDB" id="A0A7U2FH96"/>
<dbReference type="OMA" id="AVDVWEM"/>
<dbReference type="KEGG" id="pno:SNOG_14242"/>
<gene>
    <name evidence="2" type="ORF">JI435_142420</name>
</gene>
<reference evidence="3" key="1">
    <citation type="journal article" date="2021" name="BMC Genomics">
        <title>Chromosome-level genome assembly and manually-curated proteome of model necrotroph Parastagonospora nodorum Sn15 reveals a genome-wide trove of candidate effector homologs, and redundancy of virulence-related functions within an accessory chromosome.</title>
        <authorList>
            <person name="Bertazzoni S."/>
            <person name="Jones D.A.B."/>
            <person name="Phan H.T."/>
            <person name="Tan K.-C."/>
            <person name="Hane J.K."/>
        </authorList>
    </citation>
    <scope>NUCLEOTIDE SEQUENCE [LARGE SCALE GENOMIC DNA]</scope>
    <source>
        <strain evidence="3">SN15 / ATCC MYA-4574 / FGSC 10173)</strain>
    </source>
</reference>
<dbReference type="PANTHER" id="PTHR37315">
    <property type="entry name" value="UPF0311 PROTEIN BLR7842"/>
    <property type="match status" value="1"/>
</dbReference>
<protein>
    <submittedName>
        <fullName evidence="2">Uncharacterized protein</fullName>
    </submittedName>
</protein>